<protein>
    <recommendedName>
        <fullName evidence="2">RING-type E3 ubiquitin transferase</fullName>
        <ecNumber evidence="2">2.3.2.27</ecNumber>
    </recommendedName>
    <alternativeName>
        <fullName evidence="12 13">RING-type E3 ubiquitin transferase RNF168</fullName>
    </alternativeName>
</protein>
<feature type="short sequence motif" description="MIU motif 1" evidence="14">
    <location>
        <begin position="175"/>
        <end position="198"/>
    </location>
</feature>
<keyword evidence="4 14" id="KW-0479">Metal-binding</keyword>
<dbReference type="GO" id="GO:0006325">
    <property type="term" value="P:chromatin organization"/>
    <property type="evidence" value="ECO:0007669"/>
    <property type="project" value="UniProtKB-KW"/>
</dbReference>
<keyword evidence="6 14" id="KW-0863">Zinc-finger</keyword>
<evidence type="ECO:0000256" key="14">
    <source>
        <dbReference type="HAMAP-Rule" id="MF_03066"/>
    </source>
</evidence>
<name>A0A9Q1FUR7_SYNKA</name>
<keyword evidence="5 14" id="KW-0227">DNA damage</keyword>
<dbReference type="GO" id="GO:0016567">
    <property type="term" value="P:protein ubiquitination"/>
    <property type="evidence" value="ECO:0007669"/>
    <property type="project" value="UniProtKB-UniRule"/>
</dbReference>
<dbReference type="CDD" id="cd16550">
    <property type="entry name" value="RING-HC_RNF168"/>
    <property type="match status" value="1"/>
</dbReference>
<dbReference type="GO" id="GO:0005634">
    <property type="term" value="C:nucleus"/>
    <property type="evidence" value="ECO:0007669"/>
    <property type="project" value="UniProtKB-SubCell"/>
</dbReference>
<evidence type="ECO:0000256" key="9">
    <source>
        <dbReference type="ARBA" id="ARBA00022853"/>
    </source>
</evidence>
<comment type="subcellular location">
    <subcellularLocation>
        <location evidence="14">Nucleus</location>
    </subcellularLocation>
    <text evidence="14">Localizes to double-strand breaks (DSBs) sites of DNA damage.</text>
</comment>
<feature type="compositionally biased region" description="Low complexity" evidence="15">
    <location>
        <begin position="410"/>
        <end position="425"/>
    </location>
</feature>
<evidence type="ECO:0000256" key="1">
    <source>
        <dbReference type="ARBA" id="ARBA00000900"/>
    </source>
</evidence>
<evidence type="ECO:0000256" key="7">
    <source>
        <dbReference type="ARBA" id="ARBA00022786"/>
    </source>
</evidence>
<feature type="compositionally biased region" description="Basic and acidic residues" evidence="15">
    <location>
        <begin position="316"/>
        <end position="330"/>
    </location>
</feature>
<dbReference type="EC" id="2.3.2.27" evidence="2"/>
<comment type="catalytic activity">
    <reaction evidence="1 14">
        <text>S-ubiquitinyl-[E2 ubiquitin-conjugating enzyme]-L-cysteine + [acceptor protein]-L-lysine = [E2 ubiquitin-conjugating enzyme]-L-cysteine + N(6)-ubiquitinyl-[acceptor protein]-L-lysine.</text>
        <dbReference type="EC" id="2.3.2.27"/>
    </reaction>
</comment>
<evidence type="ECO:0000256" key="11">
    <source>
        <dbReference type="ARBA" id="ARBA00023242"/>
    </source>
</evidence>
<feature type="compositionally biased region" description="Polar residues" evidence="15">
    <location>
        <begin position="292"/>
        <end position="306"/>
    </location>
</feature>
<comment type="similarity">
    <text evidence="14">Belongs to the RNF168 family.</text>
</comment>
<dbReference type="GO" id="GO:0043130">
    <property type="term" value="F:ubiquitin binding"/>
    <property type="evidence" value="ECO:0007669"/>
    <property type="project" value="UniProtKB-UniRule"/>
</dbReference>
<keyword evidence="11 14" id="KW-0539">Nucleus</keyword>
<dbReference type="GO" id="GO:0010212">
    <property type="term" value="P:response to ionizing radiation"/>
    <property type="evidence" value="ECO:0007669"/>
    <property type="project" value="UniProtKB-UniRule"/>
</dbReference>
<dbReference type="GO" id="GO:0045739">
    <property type="term" value="P:positive regulation of DNA repair"/>
    <property type="evidence" value="ECO:0007669"/>
    <property type="project" value="UniProtKB-UniRule"/>
</dbReference>
<evidence type="ECO:0000313" key="17">
    <source>
        <dbReference type="EMBL" id="KAJ8368123.1"/>
    </source>
</evidence>
<proteinExistence type="inferred from homology"/>
<comment type="caution">
    <text evidence="17">The sequence shown here is derived from an EMBL/GenBank/DDBJ whole genome shotgun (WGS) entry which is preliminary data.</text>
</comment>
<feature type="compositionally biased region" description="Polar residues" evidence="15">
    <location>
        <begin position="191"/>
        <end position="204"/>
    </location>
</feature>
<accession>A0A9Q1FUR7</accession>
<feature type="short sequence motif" description="UMI motif" evidence="14">
    <location>
        <begin position="153"/>
        <end position="161"/>
    </location>
</feature>
<dbReference type="SMART" id="SM00184">
    <property type="entry name" value="RING"/>
    <property type="match status" value="1"/>
</dbReference>
<reference evidence="17" key="1">
    <citation type="journal article" date="2023" name="Science">
        <title>Genome structures resolve the early diversification of teleost fishes.</title>
        <authorList>
            <person name="Parey E."/>
            <person name="Louis A."/>
            <person name="Montfort J."/>
            <person name="Bouchez O."/>
            <person name="Roques C."/>
            <person name="Iampietro C."/>
            <person name="Lluch J."/>
            <person name="Castinel A."/>
            <person name="Donnadieu C."/>
            <person name="Desvignes T."/>
            <person name="Floi Bucao C."/>
            <person name="Jouanno E."/>
            <person name="Wen M."/>
            <person name="Mejri S."/>
            <person name="Dirks R."/>
            <person name="Jansen H."/>
            <person name="Henkel C."/>
            <person name="Chen W.J."/>
            <person name="Zahm M."/>
            <person name="Cabau C."/>
            <person name="Klopp C."/>
            <person name="Thompson A.W."/>
            <person name="Robinson-Rechavi M."/>
            <person name="Braasch I."/>
            <person name="Lecointre G."/>
            <person name="Bobe J."/>
            <person name="Postlethwait J.H."/>
            <person name="Berthelot C."/>
            <person name="Roest Crollius H."/>
            <person name="Guiguen Y."/>
        </authorList>
    </citation>
    <scope>NUCLEOTIDE SEQUENCE</scope>
    <source>
        <strain evidence="17">WJC10195</strain>
    </source>
</reference>
<feature type="region of interest" description="Disordered" evidence="15">
    <location>
        <begin position="272"/>
        <end position="494"/>
    </location>
</feature>
<feature type="compositionally biased region" description="Low complexity" evidence="15">
    <location>
        <begin position="226"/>
        <end position="246"/>
    </location>
</feature>
<dbReference type="PANTHER" id="PTHR23328">
    <property type="entry name" value="RING-TYPE DOMAIN-CONTAINING PROTEIN"/>
    <property type="match status" value="1"/>
</dbReference>
<evidence type="ECO:0000259" key="16">
    <source>
        <dbReference type="PROSITE" id="PS50089"/>
    </source>
</evidence>
<evidence type="ECO:0000256" key="4">
    <source>
        <dbReference type="ARBA" id="ARBA00022723"/>
    </source>
</evidence>
<dbReference type="CDD" id="cd22265">
    <property type="entry name" value="UDM1_RNF168"/>
    <property type="match status" value="1"/>
</dbReference>
<comment type="domain">
    <text evidence="14">The MIU motif (motif interacting with ubiquitin) mediates the interaction with both 'Lys-48'- and 'Lys-63'-linked ubiquitin chains. The UMI motif mediates interaction with ubiquitin with a preference for 'Lys-63'-linked ubiquitin. The specificity for different types of ubiquitin is mediated by juxtaposition of ubiquitin-binding motifs (MIU and UMI motifs) with LR motifs (LRMs).</text>
</comment>
<evidence type="ECO:0000256" key="15">
    <source>
        <dbReference type="SAM" id="MobiDB-lite"/>
    </source>
</evidence>
<feature type="domain" description="RING-type" evidence="16">
    <location>
        <begin position="27"/>
        <end position="66"/>
    </location>
</feature>
<comment type="caution">
    <text evidence="14">Lacks conserved residue(s) required for the propagation of feature annotation.</text>
</comment>
<dbReference type="Proteomes" id="UP001152622">
    <property type="component" value="Chromosome 3"/>
</dbReference>
<keyword evidence="3 14" id="KW-0808">Transferase</keyword>
<dbReference type="GO" id="GO:0000151">
    <property type="term" value="C:ubiquitin ligase complex"/>
    <property type="evidence" value="ECO:0007669"/>
    <property type="project" value="UniProtKB-UniRule"/>
</dbReference>
<dbReference type="GO" id="GO:0061630">
    <property type="term" value="F:ubiquitin protein ligase activity"/>
    <property type="evidence" value="ECO:0007669"/>
    <property type="project" value="UniProtKB-EC"/>
</dbReference>
<evidence type="ECO:0000256" key="5">
    <source>
        <dbReference type="ARBA" id="ARBA00022763"/>
    </source>
</evidence>
<dbReference type="SUPFAM" id="SSF57850">
    <property type="entry name" value="RING/U-box"/>
    <property type="match status" value="1"/>
</dbReference>
<dbReference type="HAMAP" id="MF_03066">
    <property type="entry name" value="RNF168"/>
    <property type="match status" value="1"/>
</dbReference>
<gene>
    <name evidence="14" type="primary">RNF168</name>
    <name evidence="17" type="ORF">SKAU_G00081510</name>
</gene>
<dbReference type="GO" id="GO:0042393">
    <property type="term" value="F:histone binding"/>
    <property type="evidence" value="ECO:0007669"/>
    <property type="project" value="UniProtKB-UniRule"/>
</dbReference>
<feature type="compositionally biased region" description="Polar residues" evidence="15">
    <location>
        <begin position="451"/>
        <end position="476"/>
    </location>
</feature>
<keyword evidence="8 14" id="KW-0862">Zinc</keyword>
<dbReference type="GO" id="GO:0035861">
    <property type="term" value="C:site of double-strand break"/>
    <property type="evidence" value="ECO:0007669"/>
    <property type="project" value="TreeGrafter"/>
</dbReference>
<feature type="short sequence motif" description="LR motif 1" evidence="14">
    <location>
        <begin position="120"/>
        <end position="138"/>
    </location>
</feature>
<dbReference type="GO" id="GO:0006302">
    <property type="term" value="P:double-strand break repair"/>
    <property type="evidence" value="ECO:0007669"/>
    <property type="project" value="UniProtKB-UniRule"/>
</dbReference>
<dbReference type="InterPro" id="IPR001841">
    <property type="entry name" value="Znf_RING"/>
</dbReference>
<dbReference type="EMBL" id="JAINUF010000003">
    <property type="protein sequence ID" value="KAJ8368123.1"/>
    <property type="molecule type" value="Genomic_DNA"/>
</dbReference>
<dbReference type="Pfam" id="PF13923">
    <property type="entry name" value="zf-C3HC4_2"/>
    <property type="match status" value="1"/>
</dbReference>
<evidence type="ECO:0000256" key="2">
    <source>
        <dbReference type="ARBA" id="ARBA00012483"/>
    </source>
</evidence>
<evidence type="ECO:0000256" key="10">
    <source>
        <dbReference type="ARBA" id="ARBA00023204"/>
    </source>
</evidence>
<keyword evidence="7 14" id="KW-0833">Ubl conjugation pathway</keyword>
<dbReference type="InterPro" id="IPR013083">
    <property type="entry name" value="Znf_RING/FYVE/PHD"/>
</dbReference>
<evidence type="ECO:0000256" key="6">
    <source>
        <dbReference type="ARBA" id="ARBA00022771"/>
    </source>
</evidence>
<evidence type="ECO:0000256" key="13">
    <source>
        <dbReference type="ARBA" id="ARBA00079844"/>
    </source>
</evidence>
<evidence type="ECO:0000256" key="3">
    <source>
        <dbReference type="ARBA" id="ARBA00022679"/>
    </source>
</evidence>
<feature type="region of interest" description="Disordered" evidence="15">
    <location>
        <begin position="191"/>
        <end position="249"/>
    </location>
</feature>
<organism evidence="17 18">
    <name type="scientific">Synaphobranchus kaupii</name>
    <name type="common">Kaup's arrowtooth eel</name>
    <dbReference type="NCBI Taxonomy" id="118154"/>
    <lineage>
        <taxon>Eukaryota</taxon>
        <taxon>Metazoa</taxon>
        <taxon>Chordata</taxon>
        <taxon>Craniata</taxon>
        <taxon>Vertebrata</taxon>
        <taxon>Euteleostomi</taxon>
        <taxon>Actinopterygii</taxon>
        <taxon>Neopterygii</taxon>
        <taxon>Teleostei</taxon>
        <taxon>Anguilliformes</taxon>
        <taxon>Synaphobranchidae</taxon>
        <taxon>Synaphobranchus</taxon>
    </lineage>
</organism>
<dbReference type="OrthoDB" id="426657at2759"/>
<dbReference type="InterPro" id="IPR051657">
    <property type="entry name" value="RNF168/RNF169_E3_ubiq-ligase"/>
</dbReference>
<dbReference type="CDD" id="cd21952">
    <property type="entry name" value="MIU2_RNF168"/>
    <property type="match status" value="1"/>
</dbReference>
<dbReference type="PROSITE" id="PS50089">
    <property type="entry name" value="ZF_RING_2"/>
    <property type="match status" value="1"/>
</dbReference>
<dbReference type="FunFam" id="3.30.40.10:FF:000466">
    <property type="entry name" value="E3 ubiquitin-protein ligase RNF168"/>
    <property type="match status" value="1"/>
</dbReference>
<dbReference type="InterPro" id="IPR034725">
    <property type="entry name" value="RNF168"/>
</dbReference>
<evidence type="ECO:0000313" key="18">
    <source>
        <dbReference type="Proteomes" id="UP001152622"/>
    </source>
</evidence>
<feature type="compositionally biased region" description="Basic and acidic residues" evidence="15">
    <location>
        <begin position="354"/>
        <end position="401"/>
    </location>
</feature>
<feature type="short sequence motif" description="LR motif 2" evidence="14">
    <location>
        <begin position="386"/>
        <end position="397"/>
    </location>
</feature>
<comment type="pathway">
    <text evidence="14">Protein modification; protein ubiquitination.</text>
</comment>
<dbReference type="Gene3D" id="3.30.40.10">
    <property type="entry name" value="Zinc/RING finger domain, C3HC4 (zinc finger)"/>
    <property type="match status" value="1"/>
</dbReference>
<dbReference type="AlphaFoldDB" id="A0A9Q1FUR7"/>
<keyword evidence="9 14" id="KW-0156">Chromatin regulator</keyword>
<evidence type="ECO:0000256" key="12">
    <source>
        <dbReference type="ARBA" id="ARBA00077266"/>
    </source>
</evidence>
<dbReference type="PANTHER" id="PTHR23328:SF1">
    <property type="entry name" value="E3 UBIQUITIN-PROTEIN LIGASE RNF168"/>
    <property type="match status" value="1"/>
</dbReference>
<keyword evidence="18" id="KW-1185">Reference proteome</keyword>
<evidence type="ECO:0000256" key="8">
    <source>
        <dbReference type="ARBA" id="ARBA00022833"/>
    </source>
</evidence>
<dbReference type="GO" id="GO:0008270">
    <property type="term" value="F:zinc ion binding"/>
    <property type="evidence" value="ECO:0007669"/>
    <property type="project" value="UniProtKB-KW"/>
</dbReference>
<sequence>MAPVSETEVDVGEGVSAGGLSQADCICPVCLEIFLEPVTLPCTHTFCKPCFLETVDKANLCCPLCRRRVSTWARLHSRNKTLVNMEMWGRLQEAFPAQCQRRLCGQDAEDMATVASRPRVSQPGEVRREYEDQITKLAEEKRALEEAEHRASEEYIQRLLAEEEERRAEVRRTQEERQLEEDERLARLLSQELNASPMSESQRNARPAESTSAKKKSSAGDIERFLLPLPLRSPSAETSPSSSFTANKENILMVPSSGVTEETPTPTLDLYGKELSIRSPPGDAEPLPPHASCTQLEQNADGWSQTRGGPSSGKRRSGDSDAARGLDSKRPRTPANGQTGSPLMWELAQEEEDLSGRRQQEESDRLLAVRLQKQLDREEAQRAVDRRKGSPDQYLLRDKPEPGPGPTSDGSLGPRASRGRSSSALTQKEQNHRMKRQLSGTSKERPPYKDTSASTSVTDPAPCSINSTHSSTTSALQKGGKQATLTEMFPSLAS</sequence>
<dbReference type="GO" id="GO:0031491">
    <property type="term" value="F:nucleosome binding"/>
    <property type="evidence" value="ECO:0007669"/>
    <property type="project" value="TreeGrafter"/>
</dbReference>
<keyword evidence="10 14" id="KW-0234">DNA repair</keyword>